<evidence type="ECO:0000256" key="2">
    <source>
        <dbReference type="ARBA" id="ARBA00004906"/>
    </source>
</evidence>
<evidence type="ECO:0000256" key="10">
    <source>
        <dbReference type="ARBA" id="ARBA00022833"/>
    </source>
</evidence>
<keyword evidence="4" id="KW-0813">Transport</keyword>
<dbReference type="GO" id="GO:0005778">
    <property type="term" value="C:peroxisomal membrane"/>
    <property type="evidence" value="ECO:0007669"/>
    <property type="project" value="UniProtKB-SubCell"/>
</dbReference>
<evidence type="ECO:0000256" key="4">
    <source>
        <dbReference type="ARBA" id="ARBA00022448"/>
    </source>
</evidence>
<keyword evidence="10" id="KW-0862">Zinc</keyword>
<protein>
    <submittedName>
        <fullName evidence="16">Uncharacterized protein</fullName>
    </submittedName>
</protein>
<feature type="transmembrane region" description="Helical" evidence="15">
    <location>
        <begin position="70"/>
        <end position="87"/>
    </location>
</feature>
<evidence type="ECO:0000256" key="9">
    <source>
        <dbReference type="ARBA" id="ARBA00022786"/>
    </source>
</evidence>
<evidence type="ECO:0000256" key="15">
    <source>
        <dbReference type="SAM" id="Phobius"/>
    </source>
</evidence>
<evidence type="ECO:0000313" key="17">
    <source>
        <dbReference type="Proteomes" id="UP001177003"/>
    </source>
</evidence>
<keyword evidence="12 15" id="KW-1133">Transmembrane helix</keyword>
<organism evidence="16 17">
    <name type="scientific">Lactuca saligna</name>
    <name type="common">Willowleaf lettuce</name>
    <dbReference type="NCBI Taxonomy" id="75948"/>
    <lineage>
        <taxon>Eukaryota</taxon>
        <taxon>Viridiplantae</taxon>
        <taxon>Streptophyta</taxon>
        <taxon>Embryophyta</taxon>
        <taxon>Tracheophyta</taxon>
        <taxon>Spermatophyta</taxon>
        <taxon>Magnoliopsida</taxon>
        <taxon>eudicotyledons</taxon>
        <taxon>Gunneridae</taxon>
        <taxon>Pentapetalae</taxon>
        <taxon>asterids</taxon>
        <taxon>campanulids</taxon>
        <taxon>Asterales</taxon>
        <taxon>Asteraceae</taxon>
        <taxon>Cichorioideae</taxon>
        <taxon>Cichorieae</taxon>
        <taxon>Lactucinae</taxon>
        <taxon>Lactuca</taxon>
    </lineage>
</organism>
<evidence type="ECO:0000256" key="13">
    <source>
        <dbReference type="ARBA" id="ARBA00023136"/>
    </source>
</evidence>
<evidence type="ECO:0000256" key="3">
    <source>
        <dbReference type="ARBA" id="ARBA00008704"/>
    </source>
</evidence>
<reference evidence="16" key="1">
    <citation type="submission" date="2023-04" db="EMBL/GenBank/DDBJ databases">
        <authorList>
            <person name="Vijverberg K."/>
            <person name="Xiong W."/>
            <person name="Schranz E."/>
        </authorList>
    </citation>
    <scope>NUCLEOTIDE SEQUENCE</scope>
</reference>
<proteinExistence type="inferred from homology"/>
<feature type="transmembrane region" description="Helical" evidence="15">
    <location>
        <begin position="7"/>
        <end position="26"/>
    </location>
</feature>
<dbReference type="GO" id="GO:0016740">
    <property type="term" value="F:transferase activity"/>
    <property type="evidence" value="ECO:0007669"/>
    <property type="project" value="UniProtKB-KW"/>
</dbReference>
<dbReference type="PANTHER" id="PTHR48178:SF1">
    <property type="entry name" value="PEROXISOME BIOGENESIS FACTOR 2"/>
    <property type="match status" value="1"/>
</dbReference>
<comment type="subcellular location">
    <subcellularLocation>
        <location evidence="1">Peroxisome membrane</location>
        <topology evidence="1">Multi-pass membrane protein</topology>
    </subcellularLocation>
</comment>
<evidence type="ECO:0000256" key="8">
    <source>
        <dbReference type="ARBA" id="ARBA00022771"/>
    </source>
</evidence>
<keyword evidence="8" id="KW-0863">Zinc-finger</keyword>
<keyword evidence="5" id="KW-0808">Transferase</keyword>
<evidence type="ECO:0000256" key="6">
    <source>
        <dbReference type="ARBA" id="ARBA00022692"/>
    </source>
</evidence>
<evidence type="ECO:0000256" key="11">
    <source>
        <dbReference type="ARBA" id="ARBA00022927"/>
    </source>
</evidence>
<dbReference type="Proteomes" id="UP001177003">
    <property type="component" value="Chromosome 6"/>
</dbReference>
<dbReference type="InterPro" id="IPR025654">
    <property type="entry name" value="PEX2/10"/>
</dbReference>
<sequence length="97" mass="11170">MKETLSHAHVVGILPVYAIPIAISWVNQVDAGRLDIEMPAMLKEQMVKVFSVMKRSLARRLWFIVQRVEGFYKAASFASLLVFLYTGRYRNLIERAI</sequence>
<dbReference type="PANTHER" id="PTHR48178">
    <property type="entry name" value="PEROXISOME BIOGENESIS FACTOR 2"/>
    <property type="match status" value="1"/>
</dbReference>
<evidence type="ECO:0000256" key="5">
    <source>
        <dbReference type="ARBA" id="ARBA00022679"/>
    </source>
</evidence>
<accession>A0AA35ZDE4</accession>
<evidence type="ECO:0000256" key="12">
    <source>
        <dbReference type="ARBA" id="ARBA00022989"/>
    </source>
</evidence>
<keyword evidence="11" id="KW-0653">Protein transport</keyword>
<dbReference type="GO" id="GO:0016558">
    <property type="term" value="P:protein import into peroxisome matrix"/>
    <property type="evidence" value="ECO:0007669"/>
    <property type="project" value="InterPro"/>
</dbReference>
<keyword evidence="14" id="KW-0576">Peroxisome</keyword>
<keyword evidence="6 15" id="KW-0812">Transmembrane</keyword>
<gene>
    <name evidence="16" type="ORF">LSALG_LOCUS29716</name>
</gene>
<keyword evidence="9" id="KW-0833">Ubl conjugation pathway</keyword>
<name>A0AA35ZDE4_LACSI</name>
<evidence type="ECO:0000256" key="14">
    <source>
        <dbReference type="ARBA" id="ARBA00023140"/>
    </source>
</evidence>
<keyword evidence="13 15" id="KW-0472">Membrane</keyword>
<dbReference type="EMBL" id="OX465082">
    <property type="protein sequence ID" value="CAI9290526.1"/>
    <property type="molecule type" value="Genomic_DNA"/>
</dbReference>
<dbReference type="AlphaFoldDB" id="A0AA35ZDE4"/>
<keyword evidence="7" id="KW-0479">Metal-binding</keyword>
<keyword evidence="17" id="KW-1185">Reference proteome</keyword>
<comment type="similarity">
    <text evidence="3">Belongs to the pex2/pex10/pex12 family.</text>
</comment>
<dbReference type="GO" id="GO:0008270">
    <property type="term" value="F:zinc ion binding"/>
    <property type="evidence" value="ECO:0007669"/>
    <property type="project" value="UniProtKB-KW"/>
</dbReference>
<evidence type="ECO:0000256" key="1">
    <source>
        <dbReference type="ARBA" id="ARBA00004585"/>
    </source>
</evidence>
<comment type="pathway">
    <text evidence="2">Protein modification; protein ubiquitination.</text>
</comment>
<evidence type="ECO:0000313" key="16">
    <source>
        <dbReference type="EMBL" id="CAI9290526.1"/>
    </source>
</evidence>
<evidence type="ECO:0000256" key="7">
    <source>
        <dbReference type="ARBA" id="ARBA00022723"/>
    </source>
</evidence>